<name>A0A240E1F7_9BURK</name>
<dbReference type="PANTHER" id="PTHR34595">
    <property type="entry name" value="BLR5612 PROTEIN"/>
    <property type="match status" value="1"/>
</dbReference>
<dbReference type="AlphaFoldDB" id="A0A240E1F7"/>
<dbReference type="PANTHER" id="PTHR34595:SF7">
    <property type="entry name" value="SLL1039 PROTEIN"/>
    <property type="match status" value="1"/>
</dbReference>
<evidence type="ECO:0000259" key="1">
    <source>
        <dbReference type="Pfam" id="PF04168"/>
    </source>
</evidence>
<dbReference type="Pfam" id="PF04168">
    <property type="entry name" value="Alpha-E"/>
    <property type="match status" value="1"/>
</dbReference>
<dbReference type="Proteomes" id="UP000218069">
    <property type="component" value="Unassembled WGS sequence"/>
</dbReference>
<dbReference type="InterPro" id="IPR007296">
    <property type="entry name" value="DUF403"/>
</dbReference>
<dbReference type="InterPro" id="IPR051680">
    <property type="entry name" value="ATP-dep_Glu-Cys_Ligase-2"/>
</dbReference>
<proteinExistence type="predicted"/>
<evidence type="ECO:0000313" key="3">
    <source>
        <dbReference type="Proteomes" id="UP000218069"/>
    </source>
</evidence>
<keyword evidence="3" id="KW-1185">Reference proteome</keyword>
<feature type="domain" description="DUF403" evidence="1">
    <location>
        <begin position="1"/>
        <end position="323"/>
    </location>
</feature>
<gene>
    <name evidence="2" type="ORF">SAMN06295945_0632</name>
</gene>
<sequence>MLSRTADCLYWMARYTERAENTARMLDVNHQTSLLPQPAEFLEQSWKKLLTISKLEDAFRAQYDVINRENILDFMIYETGNPSSIVSCLFAARENARVIRGKITSEVWETQNTTWLELQRILEARNQSDPSRLLDWVKHRCHLFRGVMHGTMLKNEAFYFMNIGTLLERADSTARILQTKYEDPITLKALNNPENDLKEVTEGTDGNFFDFYHWAALLRSVSAFEIYRQIYSDQVSPKKVAQLLIFNKQMPRSLVCCVNELIPLISEVKNLQSKEIERLLGKLKASLDYSDIDEVFTQGLEEFIEDFLERINFIADEFSNAYLIPLAVA</sequence>
<dbReference type="EMBL" id="OANS01000001">
    <property type="protein sequence ID" value="SNX28306.1"/>
    <property type="molecule type" value="Genomic_DNA"/>
</dbReference>
<organism evidence="2 3">
    <name type="scientific">Polynucleobacter meluiroseus</name>
    <dbReference type="NCBI Taxonomy" id="1938814"/>
    <lineage>
        <taxon>Bacteria</taxon>
        <taxon>Pseudomonadati</taxon>
        <taxon>Pseudomonadota</taxon>
        <taxon>Betaproteobacteria</taxon>
        <taxon>Burkholderiales</taxon>
        <taxon>Burkholderiaceae</taxon>
        <taxon>Polynucleobacter</taxon>
    </lineage>
</organism>
<dbReference type="OrthoDB" id="9803532at2"/>
<accession>A0A240E1F7</accession>
<dbReference type="RefSeq" id="WP_096672361.1">
    <property type="nucleotide sequence ID" value="NZ_OANS01000001.1"/>
</dbReference>
<reference evidence="3" key="1">
    <citation type="submission" date="2017-08" db="EMBL/GenBank/DDBJ databases">
        <authorList>
            <person name="Varghese N."/>
            <person name="Submissions S."/>
        </authorList>
    </citation>
    <scope>NUCLEOTIDE SEQUENCE [LARGE SCALE GENOMIC DNA]</scope>
    <source>
        <strain evidence="3">AP-Melu-1000-B4</strain>
    </source>
</reference>
<protein>
    <submittedName>
        <fullName evidence="2">Uncharacterized conserved protein, Alpha-E superfamily</fullName>
    </submittedName>
</protein>
<evidence type="ECO:0000313" key="2">
    <source>
        <dbReference type="EMBL" id="SNX28306.1"/>
    </source>
</evidence>